<dbReference type="InterPro" id="IPR025455">
    <property type="entry name" value="DUF4276"/>
</dbReference>
<protein>
    <submittedName>
        <fullName evidence="1">Uncharacterized protein DUF4276</fullName>
    </submittedName>
</protein>
<dbReference type="AlphaFoldDB" id="A0A4R6VUJ5"/>
<keyword evidence="2" id="KW-1185">Reference proteome</keyword>
<organism evidence="1 2">
    <name type="scientific">Maritalea mobilis</name>
    <dbReference type="NCBI Taxonomy" id="483324"/>
    <lineage>
        <taxon>Bacteria</taxon>
        <taxon>Pseudomonadati</taxon>
        <taxon>Pseudomonadota</taxon>
        <taxon>Alphaproteobacteria</taxon>
        <taxon>Hyphomicrobiales</taxon>
        <taxon>Devosiaceae</taxon>
        <taxon>Maritalea</taxon>
    </lineage>
</organism>
<proteinExistence type="predicted"/>
<sequence>MTRLLVHVEGQTEEEFVREVLAPHLYGGGFTSVSARLVGRARMRKKRGGICAWHSAHTEIARHLTGDQEAFGTTLVDYYALPADENTGWPGRADCEDLTVSEKAKHIQASLLDDFRRHHGEAIANRFIPFVAMYEFEGLLFSDPRQMAHGMGEIDMTDEFQAIRDAFESPEHINDSPQTAPSKRIQKLVPSYNKVLHGNIAAIDVTLDCMRKQCPIFSAWLEKIESLT</sequence>
<dbReference type="Pfam" id="PF14103">
    <property type="entry name" value="DUF4276"/>
    <property type="match status" value="1"/>
</dbReference>
<dbReference type="OrthoDB" id="9801478at2"/>
<comment type="caution">
    <text evidence="1">The sequence shown here is derived from an EMBL/GenBank/DDBJ whole genome shotgun (WGS) entry which is preliminary data.</text>
</comment>
<dbReference type="Proteomes" id="UP000295391">
    <property type="component" value="Unassembled WGS sequence"/>
</dbReference>
<accession>A0A4R6VUJ5</accession>
<name>A0A4R6VUJ5_9HYPH</name>
<dbReference type="RefSeq" id="WP_133572541.1">
    <property type="nucleotide sequence ID" value="NZ_SNYR01000002.1"/>
</dbReference>
<reference evidence="1 2" key="1">
    <citation type="submission" date="2019-03" db="EMBL/GenBank/DDBJ databases">
        <title>Genomic Encyclopedia of Type Strains, Phase III (KMG-III): the genomes of soil and plant-associated and newly described type strains.</title>
        <authorList>
            <person name="Whitman W."/>
        </authorList>
    </citation>
    <scope>NUCLEOTIDE SEQUENCE [LARGE SCALE GENOMIC DNA]</scope>
    <source>
        <strain evidence="1 2">CGMCC 1.7002</strain>
    </source>
</reference>
<evidence type="ECO:0000313" key="2">
    <source>
        <dbReference type="Proteomes" id="UP000295391"/>
    </source>
</evidence>
<gene>
    <name evidence="1" type="ORF">ATL17_1900</name>
</gene>
<dbReference type="EMBL" id="SNYR01000002">
    <property type="protein sequence ID" value="TDQ63891.1"/>
    <property type="molecule type" value="Genomic_DNA"/>
</dbReference>
<evidence type="ECO:0000313" key="1">
    <source>
        <dbReference type="EMBL" id="TDQ63891.1"/>
    </source>
</evidence>